<keyword evidence="5" id="KW-1185">Reference proteome</keyword>
<feature type="transmembrane region" description="Helical" evidence="2">
    <location>
        <begin position="316"/>
        <end position="335"/>
    </location>
</feature>
<dbReference type="InterPro" id="IPR053958">
    <property type="entry name" value="HMGCR/SNAP/NPC1-like_SSD"/>
</dbReference>
<reference evidence="4" key="3">
    <citation type="submission" date="2025-09" db="UniProtKB">
        <authorList>
            <consortium name="Ensembl"/>
        </authorList>
    </citation>
    <scope>IDENTIFICATION</scope>
</reference>
<evidence type="ECO:0000256" key="1">
    <source>
        <dbReference type="ARBA" id="ARBA00005585"/>
    </source>
</evidence>
<evidence type="ECO:0000313" key="4">
    <source>
        <dbReference type="Ensembl" id="ENSPFOP00000003410.1"/>
    </source>
</evidence>
<accession>A0A087XCA7</accession>
<dbReference type="PANTHER" id="PTHR10796:SF36">
    <property type="entry name" value="PATCHED DOMAIN-CONTAINING PROTEIN 1"/>
    <property type="match status" value="1"/>
</dbReference>
<feature type="transmembrane region" description="Helical" evidence="2">
    <location>
        <begin position="748"/>
        <end position="767"/>
    </location>
</feature>
<dbReference type="GO" id="GO:0050890">
    <property type="term" value="P:cognition"/>
    <property type="evidence" value="ECO:0007669"/>
    <property type="project" value="TreeGrafter"/>
</dbReference>
<dbReference type="OMA" id="TMEYTAA"/>
<protein>
    <submittedName>
        <fullName evidence="4">Patched domain containing 1</fullName>
    </submittedName>
</protein>
<feature type="transmembrane region" description="Helical" evidence="2">
    <location>
        <begin position="347"/>
        <end position="367"/>
    </location>
</feature>
<proteinExistence type="inferred from homology"/>
<sequence>RCVRRPLMLGGAPGLSGRWERLEQRPRAGRMLRQVLHAGLRTSFHALGRFVAGHAVFFASAPVLLAILLGASFSRYRVEGDVESLLAPKHSLAKIEGNLVESLFPVNRSKHALYSDLQTPGRYGRVIITARRGSVLDPVHLETILQLHRRIYQMQVTVPAATAGSSGFNYSFSYLCLPDDKNVCIVDDIIRAMEEIQSARTSNRSVPVLHYPITQLADGRQAYIGHQLGGVQGWGPGGAVRPQGTGAKGEGVRSAKAVQLTYYLQSRSGLMDRVAGRWEKAFCAELKLFGASRPKLGLYSATSSSLRTDFQFSSVLARRPLLASLGVCGVLAILCCSMRDCVRSKPWLGMLALLSVALSGLTAAGILNLTGATYNSTYLGIPFVMLGHGLFGSFEMLSSWRRTREDQHVKERVASVFEDVMLRFSGSTMIHLMTLGLAASPLTNMEAVRLFCRNAVLAITISYIYMLSFYSSCLVFTGYLETRYRHGCFCRRVPKPDRLDSKPAWYRCLMYTRYQATTTADPHPQDCHLLLGCVRHCYGDWITNTYVKPFVVLLYLVYISFGLMGFLQVTQGSDPSALVATDTATVLYTHAQHRYFSSYSPVIGFYIYESAPYWNASVQRDLLEYAKGFQRISWLEAYLSYLSDRNQSTSQSRENFTRTLRHSFLHEPQFAHFADDIIFAERGQGEEPDVAASRIFLVAKTTENKREEMSVLLDTLRRLSLTSRVRFLIFNPSFVYLDRYATAVSSPLRHSLLAVLFLLGLSSLVVVEPLVSLWLGLTLLSVQFGVLGFMTLWGVEMDCVSVLCLITALGHSADCSGPLLCGFASGRGESRTRWVHLALERHGIPSLQTLVCYSAALVPICAVRSNLTRTLFRCLTLTAVCSALHTLAFLPTLLTFLPPSKSRDNRPGREGQRQEVECVEMNDSTRVVDQITTV</sequence>
<feature type="transmembrane region" description="Helical" evidence="2">
    <location>
        <begin position="773"/>
        <end position="795"/>
    </location>
</feature>
<dbReference type="Pfam" id="PF12349">
    <property type="entry name" value="Sterol-sensing"/>
    <property type="match status" value="1"/>
</dbReference>
<organism evidence="4 5">
    <name type="scientific">Poecilia formosa</name>
    <name type="common">Amazon molly</name>
    <name type="synonym">Limia formosa</name>
    <dbReference type="NCBI Taxonomy" id="48698"/>
    <lineage>
        <taxon>Eukaryota</taxon>
        <taxon>Metazoa</taxon>
        <taxon>Chordata</taxon>
        <taxon>Craniata</taxon>
        <taxon>Vertebrata</taxon>
        <taxon>Euteleostomi</taxon>
        <taxon>Actinopterygii</taxon>
        <taxon>Neopterygii</taxon>
        <taxon>Teleostei</taxon>
        <taxon>Neoteleostei</taxon>
        <taxon>Acanthomorphata</taxon>
        <taxon>Ovalentaria</taxon>
        <taxon>Atherinomorphae</taxon>
        <taxon>Cyprinodontiformes</taxon>
        <taxon>Poeciliidae</taxon>
        <taxon>Poeciliinae</taxon>
        <taxon>Poecilia</taxon>
    </lineage>
</organism>
<dbReference type="STRING" id="48698.ENSPFOP00000003410"/>
<keyword evidence="2" id="KW-1133">Transmembrane helix</keyword>
<dbReference type="GO" id="GO:0007268">
    <property type="term" value="P:chemical synaptic transmission"/>
    <property type="evidence" value="ECO:0007669"/>
    <property type="project" value="TreeGrafter"/>
</dbReference>
<evidence type="ECO:0000256" key="2">
    <source>
        <dbReference type="SAM" id="Phobius"/>
    </source>
</evidence>
<dbReference type="Gene3D" id="1.20.1640.10">
    <property type="entry name" value="Multidrug efflux transporter AcrB transmembrane domain"/>
    <property type="match status" value="2"/>
</dbReference>
<dbReference type="Ensembl" id="ENSPFOT00000003416.1">
    <property type="protein sequence ID" value="ENSPFOP00000003410.1"/>
    <property type="gene ID" value="ENSPFOG00000003501.1"/>
</dbReference>
<dbReference type="GeneTree" id="ENSGT00940000157080"/>
<dbReference type="InterPro" id="IPR051697">
    <property type="entry name" value="Patched_domain-protein"/>
</dbReference>
<feature type="transmembrane region" description="Helical" evidence="2">
    <location>
        <begin position="420"/>
        <end position="443"/>
    </location>
</feature>
<comment type="similarity">
    <text evidence="1">Belongs to the patched family.</text>
</comment>
<feature type="transmembrane region" description="Helical" evidence="2">
    <location>
        <begin position="455"/>
        <end position="476"/>
    </location>
</feature>
<feature type="transmembrane region" description="Helical" evidence="2">
    <location>
        <begin position="875"/>
        <end position="897"/>
    </location>
</feature>
<dbReference type="PROSITE" id="PS50156">
    <property type="entry name" value="SSD"/>
    <property type="match status" value="1"/>
</dbReference>
<dbReference type="eggNOG" id="KOG1934">
    <property type="taxonomic scope" value="Eukaryota"/>
</dbReference>
<dbReference type="EMBL" id="AYCK01006286">
    <property type="status" value="NOT_ANNOTATED_CDS"/>
    <property type="molecule type" value="Genomic_DNA"/>
</dbReference>
<dbReference type="AlphaFoldDB" id="A0A087XCA7"/>
<dbReference type="GO" id="GO:0005886">
    <property type="term" value="C:plasma membrane"/>
    <property type="evidence" value="ECO:0007669"/>
    <property type="project" value="TreeGrafter"/>
</dbReference>
<keyword evidence="2" id="KW-0472">Membrane</keyword>
<feature type="transmembrane region" description="Helical" evidence="2">
    <location>
        <begin position="50"/>
        <end position="73"/>
    </location>
</feature>
<feature type="transmembrane region" description="Helical" evidence="2">
    <location>
        <begin position="845"/>
        <end position="863"/>
    </location>
</feature>
<dbReference type="SUPFAM" id="SSF82866">
    <property type="entry name" value="Multidrug efflux transporter AcrB transmembrane domain"/>
    <property type="match status" value="2"/>
</dbReference>
<dbReference type="PANTHER" id="PTHR10796">
    <property type="entry name" value="PATCHED-RELATED"/>
    <property type="match status" value="1"/>
</dbReference>
<name>A0A087XCA7_POEFO</name>
<reference evidence="5" key="1">
    <citation type="submission" date="2013-10" db="EMBL/GenBank/DDBJ databases">
        <authorList>
            <person name="Schartl M."/>
            <person name="Warren W."/>
        </authorList>
    </citation>
    <scope>NUCLEOTIDE SEQUENCE [LARGE SCALE GENOMIC DNA]</scope>
    <source>
        <strain evidence="5">female</strain>
    </source>
</reference>
<reference evidence="4" key="2">
    <citation type="submission" date="2025-08" db="UniProtKB">
        <authorList>
            <consortium name="Ensembl"/>
        </authorList>
    </citation>
    <scope>IDENTIFICATION</scope>
</reference>
<keyword evidence="2" id="KW-0812">Transmembrane</keyword>
<evidence type="ECO:0000313" key="5">
    <source>
        <dbReference type="Proteomes" id="UP000028760"/>
    </source>
</evidence>
<dbReference type="Proteomes" id="UP000028760">
    <property type="component" value="Unassembled WGS sequence"/>
</dbReference>
<feature type="transmembrane region" description="Helical" evidence="2">
    <location>
        <begin position="379"/>
        <end position="400"/>
    </location>
</feature>
<dbReference type="InterPro" id="IPR000731">
    <property type="entry name" value="SSD"/>
</dbReference>
<feature type="domain" description="SSD" evidence="3">
    <location>
        <begin position="338"/>
        <end position="476"/>
    </location>
</feature>
<evidence type="ECO:0000259" key="3">
    <source>
        <dbReference type="PROSITE" id="PS50156"/>
    </source>
</evidence>
<dbReference type="GO" id="GO:0045202">
    <property type="term" value="C:synapse"/>
    <property type="evidence" value="ECO:0007669"/>
    <property type="project" value="TreeGrafter"/>
</dbReference>